<evidence type="ECO:0000256" key="2">
    <source>
        <dbReference type="ARBA" id="ARBA00022898"/>
    </source>
</evidence>
<protein>
    <recommendedName>
        <fullName evidence="4">Alanine racemase</fullName>
        <ecNumber evidence="4">5.1.1.1</ecNumber>
    </recommendedName>
</protein>
<feature type="binding site" evidence="4 6">
    <location>
        <position position="317"/>
    </location>
    <ligand>
        <name>substrate</name>
    </ligand>
</feature>
<organism evidence="9 10">
    <name type="scientific">Tsukamurella pseudospumae</name>
    <dbReference type="NCBI Taxonomy" id="239498"/>
    <lineage>
        <taxon>Bacteria</taxon>
        <taxon>Bacillati</taxon>
        <taxon>Actinomycetota</taxon>
        <taxon>Actinomycetes</taxon>
        <taxon>Mycobacteriales</taxon>
        <taxon>Tsukamurellaceae</taxon>
        <taxon>Tsukamurella</taxon>
    </lineage>
</organism>
<comment type="similarity">
    <text evidence="4">Belongs to the alanine racemase family.</text>
</comment>
<name>A0A138A439_9ACTN</name>
<dbReference type="InterPro" id="IPR000821">
    <property type="entry name" value="Ala_racemase"/>
</dbReference>
<evidence type="ECO:0000313" key="10">
    <source>
        <dbReference type="Proteomes" id="UP000070258"/>
    </source>
</evidence>
<dbReference type="GO" id="GO:0008784">
    <property type="term" value="F:alanine racemase activity"/>
    <property type="evidence" value="ECO:0007669"/>
    <property type="project" value="UniProtKB-UniRule"/>
</dbReference>
<feature type="active site" description="Proton acceptor; specific for D-alanine" evidence="4">
    <location>
        <position position="43"/>
    </location>
</feature>
<dbReference type="InterPro" id="IPR029066">
    <property type="entry name" value="PLP-binding_barrel"/>
</dbReference>
<feature type="domain" description="Alanine racemase C-terminal" evidence="7">
    <location>
        <begin position="248"/>
        <end position="376"/>
    </location>
</feature>
<dbReference type="SMART" id="SM01005">
    <property type="entry name" value="Ala_racemase_C"/>
    <property type="match status" value="1"/>
</dbReference>
<evidence type="ECO:0000256" key="4">
    <source>
        <dbReference type="HAMAP-Rule" id="MF_01201"/>
    </source>
</evidence>
<dbReference type="NCBIfam" id="TIGR00492">
    <property type="entry name" value="alr"/>
    <property type="match status" value="1"/>
</dbReference>
<reference evidence="8 11" key="1">
    <citation type="submission" date="2016-02" db="EMBL/GenBank/DDBJ databases">
        <authorList>
            <person name="Teng J.L."/>
            <person name="Tang Y."/>
            <person name="Huang Y."/>
            <person name="Guo F."/>
            <person name="Wei W."/>
            <person name="Chen J.H."/>
            <person name="Wong S.Y."/>
            <person name="Lau S.K."/>
            <person name="Woo P.C."/>
        </authorList>
    </citation>
    <scope>NUCLEOTIDE SEQUENCE [LARGE SCALE GENOMIC DNA]</scope>
    <source>
        <strain evidence="8 11">JCM 13375</strain>
    </source>
</reference>
<dbReference type="Gene3D" id="2.40.37.10">
    <property type="entry name" value="Lyase, Ornithine Decarboxylase, Chain A, domain 1"/>
    <property type="match status" value="1"/>
</dbReference>
<dbReference type="SUPFAM" id="SSF50621">
    <property type="entry name" value="Alanine racemase C-terminal domain-like"/>
    <property type="match status" value="1"/>
</dbReference>
<feature type="active site" description="Proton acceptor; specific for L-alanine" evidence="4">
    <location>
        <position position="269"/>
    </location>
</feature>
<dbReference type="PANTHER" id="PTHR30511:SF0">
    <property type="entry name" value="ALANINE RACEMASE, CATABOLIC-RELATED"/>
    <property type="match status" value="1"/>
</dbReference>
<dbReference type="SUPFAM" id="SSF51419">
    <property type="entry name" value="PLP-binding barrel"/>
    <property type="match status" value="1"/>
</dbReference>
<dbReference type="InterPro" id="IPR009006">
    <property type="entry name" value="Ala_racemase/Decarboxylase_C"/>
</dbReference>
<comment type="catalytic activity">
    <reaction evidence="4">
        <text>L-alanine = D-alanine</text>
        <dbReference type="Rhea" id="RHEA:20249"/>
        <dbReference type="ChEBI" id="CHEBI:57416"/>
        <dbReference type="ChEBI" id="CHEBI:57972"/>
        <dbReference type="EC" id="5.1.1.1"/>
    </reaction>
</comment>
<dbReference type="Proteomes" id="UP000070409">
    <property type="component" value="Unassembled WGS sequence"/>
</dbReference>
<comment type="cofactor">
    <cofactor evidence="1 4 5">
        <name>pyridoxal 5'-phosphate</name>
        <dbReference type="ChEBI" id="CHEBI:597326"/>
    </cofactor>
</comment>
<dbReference type="InterPro" id="IPR001608">
    <property type="entry name" value="Ala_racemase_N"/>
</dbReference>
<dbReference type="EC" id="5.1.1.1" evidence="4"/>
<reference evidence="10" key="2">
    <citation type="submission" date="2016-02" db="EMBL/GenBank/DDBJ databases">
        <authorList>
            <person name="Wen L."/>
            <person name="He K."/>
            <person name="Yang H."/>
        </authorList>
    </citation>
    <scope>NUCLEOTIDE SEQUENCE [LARGE SCALE GENOMIC DNA]</scope>
    <source>
        <strain evidence="10">JCM 15929</strain>
    </source>
</reference>
<dbReference type="Pfam" id="PF00842">
    <property type="entry name" value="Ala_racemase_C"/>
    <property type="match status" value="1"/>
</dbReference>
<reference evidence="9" key="3">
    <citation type="submission" date="2016-02" db="EMBL/GenBank/DDBJ databases">
        <authorList>
            <person name="Teng J.L."/>
            <person name="Yang Y."/>
            <person name="Huang Y."/>
            <person name="Guo F."/>
            <person name="Wei W."/>
            <person name="Chen J.H."/>
            <person name="Wong S.Y."/>
            <person name="Lau S.K."/>
            <person name="Woo P.C."/>
        </authorList>
    </citation>
    <scope>NUCLEOTIDE SEQUENCE</scope>
    <source>
        <strain evidence="9">JCM 15929</strain>
    </source>
</reference>
<dbReference type="PRINTS" id="PR00992">
    <property type="entry name" value="ALARACEMASE"/>
</dbReference>
<dbReference type="CDD" id="cd00430">
    <property type="entry name" value="PLPDE_III_AR"/>
    <property type="match status" value="1"/>
</dbReference>
<dbReference type="EMBL" id="LSRF01000057">
    <property type="protein sequence ID" value="KXP05190.1"/>
    <property type="molecule type" value="Genomic_DNA"/>
</dbReference>
<comment type="pathway">
    <text evidence="4">Amino-acid biosynthesis; D-alanine biosynthesis; D-alanine from L-alanine: step 1/1.</text>
</comment>
<sequence length="379" mass="39376">MNTQIPASGLDGLTAQIDLGALAHNTRTVAAYAPGAALMAVLKADAYGHGALPVARAALAGGAAELGVTTIDEAVALREGGVTVPLLSWLSTSGYERAIDADVRLGVSSPRQLAKVVEAARAVGRPAMVHVKVDTGLNRNGVAPAEWAATRDALVDAERAGRVRLQGVFTHLAHGDEPEHPFLDVQRDALAAIVADARAHGLTPDLVHAANSAAALTRPDLHFDLVRPGIALYGGIPVPGRDFGLRPVMTFAAPVILIKRIRAGEGVSYGHSWIAPHDTVVGLIPAGYADGVWRPLSGRIEVAIGGRRFPQVGRVCMDQCVIDLGPDGGGVAEGDTAVLFGDAPGADRAADWAEKLGTIDYEVLTGVRGRAVRTYTGEL</sequence>
<evidence type="ECO:0000256" key="6">
    <source>
        <dbReference type="PIRSR" id="PIRSR600821-52"/>
    </source>
</evidence>
<dbReference type="FunFam" id="3.20.20.10:FF:000002">
    <property type="entry name" value="Alanine racemase"/>
    <property type="match status" value="1"/>
</dbReference>
<dbReference type="InterPro" id="IPR011079">
    <property type="entry name" value="Ala_racemase_C"/>
</dbReference>
<keyword evidence="3 4" id="KW-0413">Isomerase</keyword>
<dbReference type="EMBL" id="LSRE01000018">
    <property type="protein sequence ID" value="KXO96339.1"/>
    <property type="molecule type" value="Genomic_DNA"/>
</dbReference>
<dbReference type="OrthoDB" id="9813814at2"/>
<feature type="binding site" evidence="4 6">
    <location>
        <position position="139"/>
    </location>
    <ligand>
        <name>substrate</name>
    </ligand>
</feature>
<evidence type="ECO:0000313" key="8">
    <source>
        <dbReference type="EMBL" id="KXO96339.1"/>
    </source>
</evidence>
<evidence type="ECO:0000259" key="7">
    <source>
        <dbReference type="SMART" id="SM01005"/>
    </source>
</evidence>
<dbReference type="GO" id="GO:0030632">
    <property type="term" value="P:D-alanine biosynthetic process"/>
    <property type="evidence" value="ECO:0007669"/>
    <property type="project" value="UniProtKB-UniRule"/>
</dbReference>
<feature type="modified residue" description="N6-(pyridoxal phosphate)lysine" evidence="4 5">
    <location>
        <position position="43"/>
    </location>
</feature>
<dbReference type="RefSeq" id="WP_068573343.1">
    <property type="nucleotide sequence ID" value="NZ_LSRE01000018.1"/>
</dbReference>
<dbReference type="InterPro" id="IPR020622">
    <property type="entry name" value="Ala_racemase_pyridoxalP-BS"/>
</dbReference>
<keyword evidence="2 4" id="KW-0663">Pyridoxal phosphate</keyword>
<keyword evidence="11" id="KW-1185">Reference proteome</keyword>
<dbReference type="UniPathway" id="UPA00042">
    <property type="reaction ID" value="UER00497"/>
</dbReference>
<dbReference type="Gene3D" id="3.20.20.10">
    <property type="entry name" value="Alanine racemase"/>
    <property type="match status" value="1"/>
</dbReference>
<evidence type="ECO:0000313" key="11">
    <source>
        <dbReference type="Proteomes" id="UP000070409"/>
    </source>
</evidence>
<dbReference type="HAMAP" id="MF_01201">
    <property type="entry name" value="Ala_racemase"/>
    <property type="match status" value="1"/>
</dbReference>
<comment type="function">
    <text evidence="4">Catalyzes the interconversion of L-alanine and D-alanine. May also act on other amino acids.</text>
</comment>
<dbReference type="Proteomes" id="UP000070258">
    <property type="component" value="Unassembled WGS sequence"/>
</dbReference>
<accession>A0A138A439</accession>
<evidence type="ECO:0000313" key="9">
    <source>
        <dbReference type="EMBL" id="KXP05190.1"/>
    </source>
</evidence>
<evidence type="ECO:0000256" key="5">
    <source>
        <dbReference type="PIRSR" id="PIRSR600821-50"/>
    </source>
</evidence>
<dbReference type="GO" id="GO:0009252">
    <property type="term" value="P:peptidoglycan biosynthetic process"/>
    <property type="evidence" value="ECO:0007669"/>
    <property type="project" value="TreeGrafter"/>
</dbReference>
<dbReference type="GO" id="GO:0005829">
    <property type="term" value="C:cytosol"/>
    <property type="evidence" value="ECO:0007669"/>
    <property type="project" value="TreeGrafter"/>
</dbReference>
<dbReference type="STRING" id="239498.AXK60_13640"/>
<dbReference type="PANTHER" id="PTHR30511">
    <property type="entry name" value="ALANINE RACEMASE"/>
    <property type="match status" value="1"/>
</dbReference>
<evidence type="ECO:0000256" key="3">
    <source>
        <dbReference type="ARBA" id="ARBA00023235"/>
    </source>
</evidence>
<dbReference type="GO" id="GO:0030170">
    <property type="term" value="F:pyridoxal phosphate binding"/>
    <property type="evidence" value="ECO:0007669"/>
    <property type="project" value="UniProtKB-UniRule"/>
</dbReference>
<gene>
    <name evidence="9" type="ORF">AXK60_13640</name>
    <name evidence="8" type="ORF">AXK61_22755</name>
</gene>
<dbReference type="PROSITE" id="PS00395">
    <property type="entry name" value="ALANINE_RACEMASE"/>
    <property type="match status" value="1"/>
</dbReference>
<evidence type="ECO:0000256" key="1">
    <source>
        <dbReference type="ARBA" id="ARBA00001933"/>
    </source>
</evidence>
<proteinExistence type="inferred from homology"/>
<dbReference type="AlphaFoldDB" id="A0A138A439"/>
<comment type="caution">
    <text evidence="9">The sequence shown here is derived from an EMBL/GenBank/DDBJ whole genome shotgun (WGS) entry which is preliminary data.</text>
</comment>
<dbReference type="Pfam" id="PF01168">
    <property type="entry name" value="Ala_racemase_N"/>
    <property type="match status" value="1"/>
</dbReference>